<dbReference type="KEGG" id="ttq:NIES37_09790"/>
<evidence type="ECO:0000313" key="2">
    <source>
        <dbReference type="EMBL" id="BAY97042.1"/>
    </source>
</evidence>
<keyword evidence="3" id="KW-1185">Reference proteome</keyword>
<dbReference type="AlphaFoldDB" id="A0A1Z4MU86"/>
<protein>
    <submittedName>
        <fullName evidence="2">Uncharacterized protein</fullName>
    </submittedName>
</protein>
<sequence length="178" mass="19429">MSIRGCWGDQGGEGQKGKGKRGKKKPLTLTLLPKRNSKLKILNRAVLGDEGVFLKEADIKITLGRIASKFMADIQVAIEGEDAIAATEELLAIPGISGDYTVNTEAPERETVVATVATIVGIVGGAIPIAEQIRKWYQEYQGKQSGKRIEKVLIVGRNGRRLLLKNPTLEEIRQILEP</sequence>
<feature type="region of interest" description="Disordered" evidence="1">
    <location>
        <begin position="1"/>
        <end position="25"/>
    </location>
</feature>
<name>A0A1Z4MU86_9CYAN</name>
<dbReference type="EMBL" id="AP018248">
    <property type="protein sequence ID" value="BAY97042.1"/>
    <property type="molecule type" value="Genomic_DNA"/>
</dbReference>
<gene>
    <name evidence="2" type="ORF">NIES37_09790</name>
</gene>
<proteinExistence type="predicted"/>
<organism evidence="2 3">
    <name type="scientific">Tolypothrix tenuis PCC 7101</name>
    <dbReference type="NCBI Taxonomy" id="231146"/>
    <lineage>
        <taxon>Bacteria</taxon>
        <taxon>Bacillati</taxon>
        <taxon>Cyanobacteriota</taxon>
        <taxon>Cyanophyceae</taxon>
        <taxon>Nostocales</taxon>
        <taxon>Tolypothrichaceae</taxon>
        <taxon>Tolypothrix</taxon>
    </lineage>
</organism>
<reference evidence="2 3" key="1">
    <citation type="submission" date="2017-06" db="EMBL/GenBank/DDBJ databases">
        <title>Genome sequencing of cyanobaciteial culture collection at National Institute for Environmental Studies (NIES).</title>
        <authorList>
            <person name="Hirose Y."/>
            <person name="Shimura Y."/>
            <person name="Fujisawa T."/>
            <person name="Nakamura Y."/>
            <person name="Kawachi M."/>
        </authorList>
    </citation>
    <scope>NUCLEOTIDE SEQUENCE [LARGE SCALE GENOMIC DNA]</scope>
    <source>
        <strain evidence="2 3">NIES-37</strain>
    </source>
</reference>
<evidence type="ECO:0000256" key="1">
    <source>
        <dbReference type="SAM" id="MobiDB-lite"/>
    </source>
</evidence>
<evidence type="ECO:0000313" key="3">
    <source>
        <dbReference type="Proteomes" id="UP000218785"/>
    </source>
</evidence>
<dbReference type="Proteomes" id="UP000218785">
    <property type="component" value="Chromosome"/>
</dbReference>
<accession>A0A1Z4MU86</accession>